<dbReference type="SMART" id="SM00671">
    <property type="entry name" value="SEL1"/>
    <property type="match status" value="7"/>
</dbReference>
<dbReference type="PANTHER" id="PTHR46430">
    <property type="entry name" value="PROTEIN SKT5-RELATED"/>
    <property type="match status" value="1"/>
</dbReference>
<evidence type="ECO:0000313" key="2">
    <source>
        <dbReference type="Proteomes" id="UP000053758"/>
    </source>
</evidence>
<accession>A0A081CNS3</accession>
<dbReference type="SUPFAM" id="SSF81901">
    <property type="entry name" value="HCP-like"/>
    <property type="match status" value="1"/>
</dbReference>
<dbReference type="Proteomes" id="UP000053758">
    <property type="component" value="Unassembled WGS sequence"/>
</dbReference>
<dbReference type="RefSeq" id="XP_014653481.1">
    <property type="nucleotide sequence ID" value="XM_014797995.1"/>
</dbReference>
<dbReference type="AlphaFoldDB" id="A0A081CNS3"/>
<dbReference type="Gene3D" id="1.25.40.10">
    <property type="entry name" value="Tetratricopeptide repeat domain"/>
    <property type="match status" value="2"/>
</dbReference>
<dbReference type="GeneID" id="26307364"/>
<reference evidence="2" key="1">
    <citation type="journal article" date="2014" name="Genome Announc.">
        <title>Draft Genome Sequence of the Yeast Pseudozyma antarctica Type Strain JCM10317, a Producer of the Glycolipid Biosurfactants, Mannosylerythritol Lipids.</title>
        <authorList>
            <person name="Saika A."/>
            <person name="Koike H."/>
            <person name="Hori T."/>
            <person name="Fukuoka T."/>
            <person name="Sato S."/>
            <person name="Habe H."/>
            <person name="Kitamoto D."/>
            <person name="Morita T."/>
        </authorList>
    </citation>
    <scope>NUCLEOTIDE SEQUENCE [LARGE SCALE GENOMIC DNA]</scope>
    <source>
        <strain evidence="2">JCM 10317</strain>
    </source>
</reference>
<evidence type="ECO:0000313" key="1">
    <source>
        <dbReference type="EMBL" id="GAK68319.1"/>
    </source>
</evidence>
<dbReference type="EMBL" id="DF830134">
    <property type="protein sequence ID" value="GAK68319.1"/>
    <property type="molecule type" value="Genomic_DNA"/>
</dbReference>
<dbReference type="OrthoDB" id="272077at2759"/>
<sequence>MAMPSADSHESLSAAYASNYDYVDSGAASQNHYQHQQPHLHHSNSSATATTTSSSASASLTRAGGSVGSSGSQSYYSSATNTNQPNQQQQQQQHHHQAYPNQYQHYHHQQYHQHPHPSPPTPAFRPNRQTSSNYPEHAQSAALNPASHHAYFAAPAPAISSSMYAQSNISMPALGPAVPDPSVRAPPLADDLGDAFNGMNLYGTPKLGPQRARSPAYTAAAASTSDAAAGKGAASAASVRANAMYANQEIHQSAAEVHPENSLAAIADQVDQAAADLDPNANLAASGPSHNDHSSQHHGSQYASGAGASTDAGQMNWDPMAAAAYYGSGGASHAGAGAGGYPGFQPQPLHASAGYAFAAGGAPPAHFPPAGAASGAYDSNPYFAAASGYLGFPEGAAPGFPPGADPYSASAAAAAAAAAAGMMPLGGGGAGRPSMLTRQGTQMSMMSGTSASLGGLASNPRRKSKEATAPQQTLPFNKSFVAEYRQRMKGDPDPEAQFAYAKYLIEAAKKVHDPADGPKQQRKYRDTLLSESLKLIKRLATTGMGLGKPPYAEAQFFLANCFGNGSLGLQVDHEKAYNLYVQASKQNHPAATYRTAVCNEVGAGTRRDHHRAVLFYRKASALGDTAGMYKLGMVLLNGMLGQPRNVREAIVWLKRAAAQADEDNPHALHELGLLHEKSTNSVVLHDEAYARELFTHAAQLGYAPSQFKLGSAYEYGHLTCPVDPRRSIAWYTKAAGRGDGESELALSGWYLTGSEGVLKQSDSEAYLWARRAASKGIPKAEYAVGYYSEVGIGVNANLDEAKRWYMRAAAQGNKRAMQRLTELKKLKGSAAKGARPTRKDAESECTVM</sequence>
<organism evidence="1 2">
    <name type="scientific">Pseudozyma antarctica</name>
    <name type="common">Yeast</name>
    <name type="synonym">Candida antarctica</name>
    <dbReference type="NCBI Taxonomy" id="84753"/>
    <lineage>
        <taxon>Eukaryota</taxon>
        <taxon>Fungi</taxon>
        <taxon>Dikarya</taxon>
        <taxon>Basidiomycota</taxon>
        <taxon>Ustilaginomycotina</taxon>
        <taxon>Ustilaginomycetes</taxon>
        <taxon>Ustilaginales</taxon>
        <taxon>Ustilaginaceae</taxon>
        <taxon>Moesziomyces</taxon>
    </lineage>
</organism>
<name>A0A081CNS3_PSEA2</name>
<dbReference type="HOGENOM" id="CLU_000288_126_1_1"/>
<keyword evidence="2" id="KW-1185">Reference proteome</keyword>
<dbReference type="InterPro" id="IPR051726">
    <property type="entry name" value="Chitin_Synth_Reg"/>
</dbReference>
<dbReference type="Pfam" id="PF08238">
    <property type="entry name" value="Sel1"/>
    <property type="match status" value="7"/>
</dbReference>
<gene>
    <name evidence="1" type="ORF">PAN0_067c6564</name>
</gene>
<dbReference type="PANTHER" id="PTHR46430:SF3">
    <property type="entry name" value="ACTIVATOR OF C KINASE PROTEIN 1"/>
    <property type="match status" value="1"/>
</dbReference>
<dbReference type="InterPro" id="IPR011990">
    <property type="entry name" value="TPR-like_helical_dom_sf"/>
</dbReference>
<proteinExistence type="predicted"/>
<protein>
    <submittedName>
        <fullName evidence="1">HCP-like protein</fullName>
    </submittedName>
</protein>
<dbReference type="InterPro" id="IPR006597">
    <property type="entry name" value="Sel1-like"/>
</dbReference>